<accession>A0ABW1ZAR8</accession>
<organism evidence="1 2">
    <name type="scientific">Granulicella cerasi</name>
    <dbReference type="NCBI Taxonomy" id="741063"/>
    <lineage>
        <taxon>Bacteria</taxon>
        <taxon>Pseudomonadati</taxon>
        <taxon>Acidobacteriota</taxon>
        <taxon>Terriglobia</taxon>
        <taxon>Terriglobales</taxon>
        <taxon>Acidobacteriaceae</taxon>
        <taxon>Granulicella</taxon>
    </lineage>
</organism>
<proteinExistence type="predicted"/>
<dbReference type="Proteomes" id="UP001596391">
    <property type="component" value="Unassembled WGS sequence"/>
</dbReference>
<evidence type="ECO:0000313" key="1">
    <source>
        <dbReference type="EMBL" id="MFC6645637.1"/>
    </source>
</evidence>
<sequence length="229" mass="25400">MQTIRRALLLLLGLFAPVFLPLAHAVKVHTVALGAAKRVPYTPPEATPDTKGEDSTSLKVRPLIVDGKVREWTVGDMHEITDRTFVIRRVLHVNDALPGEAPRWVWQPGPWLSVDRVSARVSALHLPDFDPQVSEIIWYRDFAAYCGLHLTAKSSTLQAVVIELGSRRPAVSQKLSFWPPEPIPHPACAATTWQRLPMRATFHPTGLKDVTISISGLTALIEDNDNSDE</sequence>
<evidence type="ECO:0008006" key="3">
    <source>
        <dbReference type="Google" id="ProtNLM"/>
    </source>
</evidence>
<dbReference type="EMBL" id="JBHSWI010000001">
    <property type="protein sequence ID" value="MFC6645637.1"/>
    <property type="molecule type" value="Genomic_DNA"/>
</dbReference>
<gene>
    <name evidence="1" type="ORF">ACFQBQ_08590</name>
</gene>
<keyword evidence="2" id="KW-1185">Reference proteome</keyword>
<comment type="caution">
    <text evidence="1">The sequence shown here is derived from an EMBL/GenBank/DDBJ whole genome shotgun (WGS) entry which is preliminary data.</text>
</comment>
<evidence type="ECO:0000313" key="2">
    <source>
        <dbReference type="Proteomes" id="UP001596391"/>
    </source>
</evidence>
<reference evidence="2" key="1">
    <citation type="journal article" date="2019" name="Int. J. Syst. Evol. Microbiol.">
        <title>The Global Catalogue of Microorganisms (GCM) 10K type strain sequencing project: providing services to taxonomists for standard genome sequencing and annotation.</title>
        <authorList>
            <consortium name="The Broad Institute Genomics Platform"/>
            <consortium name="The Broad Institute Genome Sequencing Center for Infectious Disease"/>
            <person name="Wu L."/>
            <person name="Ma J."/>
        </authorList>
    </citation>
    <scope>NUCLEOTIDE SEQUENCE [LARGE SCALE GENOMIC DNA]</scope>
    <source>
        <strain evidence="2">CGMCC 1.16026</strain>
    </source>
</reference>
<dbReference type="RefSeq" id="WP_263371994.1">
    <property type="nucleotide sequence ID" value="NZ_JAGSYD010000003.1"/>
</dbReference>
<protein>
    <recommendedName>
        <fullName evidence="3">DUF3108 domain-containing protein</fullName>
    </recommendedName>
</protein>
<name>A0ABW1ZAR8_9BACT</name>